<sequence length="385" mass="43751">MKTIKICGITTRPGTAKIMVPMLTYVSDYGYNGYIICQPCDDFSDNKIAPLTYIPVEMNRGAVNPIEVLKCTYRLFKIFRRERFDVIQYASSNASLYAAMAGFLARTPVRIFCQWGMPYPDYVGWKHKFFKFLERFTCMLSTNVQPDSLLNQKLAIREGLFPDWKGNVLGKGSAQGVNMSRFNIEKKAEWRKEIHTQYGIGESTKVFCFVGRIVPQKGVNELLEAFMRLDKSDTFLFVVGAPDEIDSLNQSLLAKARSMNNVVFTGGVSNPEKYHASADYFVIPSYREGFPNTILEAGALGIPSIVTRINGMIDLIEDRKTGFVCDVKSADSLYAAMLMAYALGKDEYKQLSENVYAKVKNNFDSEYVKKFFLEDRNRLTVHLRK</sequence>
<dbReference type="Pfam" id="PF00534">
    <property type="entry name" value="Glycos_transf_1"/>
    <property type="match status" value="1"/>
</dbReference>
<keyword evidence="2" id="KW-0808">Transferase</keyword>
<dbReference type="Proteomes" id="UP001215078">
    <property type="component" value="Unassembled WGS sequence"/>
</dbReference>
<evidence type="ECO:0000313" key="2">
    <source>
        <dbReference type="EMBL" id="MDC7956751.1"/>
    </source>
</evidence>
<evidence type="ECO:0000313" key="3">
    <source>
        <dbReference type="Proteomes" id="UP001215078"/>
    </source>
</evidence>
<proteinExistence type="predicted"/>
<name>A0AAW6I9H7_BACOV</name>
<dbReference type="EC" id="2.4.-.-" evidence="2"/>
<dbReference type="RefSeq" id="WP_117937206.1">
    <property type="nucleotide sequence ID" value="NZ_CAKJZI010000002.1"/>
</dbReference>
<dbReference type="GO" id="GO:0016757">
    <property type="term" value="F:glycosyltransferase activity"/>
    <property type="evidence" value="ECO:0007669"/>
    <property type="project" value="UniProtKB-KW"/>
</dbReference>
<feature type="domain" description="Glycosyl transferase family 1" evidence="1">
    <location>
        <begin position="192"/>
        <end position="356"/>
    </location>
</feature>
<protein>
    <submittedName>
        <fullName evidence="2">Glycosyltransferase</fullName>
        <ecNumber evidence="2">2.4.-.-</ecNumber>
    </submittedName>
</protein>
<dbReference type="PANTHER" id="PTHR12526:SF630">
    <property type="entry name" value="GLYCOSYLTRANSFERASE"/>
    <property type="match status" value="1"/>
</dbReference>
<dbReference type="Gene3D" id="3.40.50.2000">
    <property type="entry name" value="Glycogen Phosphorylase B"/>
    <property type="match status" value="2"/>
</dbReference>
<comment type="caution">
    <text evidence="2">The sequence shown here is derived from an EMBL/GenBank/DDBJ whole genome shotgun (WGS) entry which is preliminary data.</text>
</comment>
<reference evidence="2" key="1">
    <citation type="submission" date="2022-10" db="EMBL/GenBank/DDBJ databases">
        <title>Human gut microbiome strain richness.</title>
        <authorList>
            <person name="Chen-Liaw A."/>
        </authorList>
    </citation>
    <scope>NUCLEOTIDE SEQUENCE</scope>
    <source>
        <strain evidence="2">RTP21484st1_H8_RTP21484_190118</strain>
    </source>
</reference>
<dbReference type="AlphaFoldDB" id="A0AAW6I9H7"/>
<dbReference type="EMBL" id="JAQQPO010000001">
    <property type="protein sequence ID" value="MDC7956751.1"/>
    <property type="molecule type" value="Genomic_DNA"/>
</dbReference>
<keyword evidence="2" id="KW-0328">Glycosyltransferase</keyword>
<dbReference type="InterPro" id="IPR001296">
    <property type="entry name" value="Glyco_trans_1"/>
</dbReference>
<dbReference type="PANTHER" id="PTHR12526">
    <property type="entry name" value="GLYCOSYLTRANSFERASE"/>
    <property type="match status" value="1"/>
</dbReference>
<dbReference type="SUPFAM" id="SSF53756">
    <property type="entry name" value="UDP-Glycosyltransferase/glycogen phosphorylase"/>
    <property type="match status" value="1"/>
</dbReference>
<gene>
    <name evidence="2" type="ORF">PQ628_00835</name>
</gene>
<evidence type="ECO:0000259" key="1">
    <source>
        <dbReference type="Pfam" id="PF00534"/>
    </source>
</evidence>
<accession>A0AAW6I9H7</accession>
<organism evidence="2 3">
    <name type="scientific">Bacteroides ovatus</name>
    <dbReference type="NCBI Taxonomy" id="28116"/>
    <lineage>
        <taxon>Bacteria</taxon>
        <taxon>Pseudomonadati</taxon>
        <taxon>Bacteroidota</taxon>
        <taxon>Bacteroidia</taxon>
        <taxon>Bacteroidales</taxon>
        <taxon>Bacteroidaceae</taxon>
        <taxon>Bacteroides</taxon>
    </lineage>
</organism>